<proteinExistence type="predicted"/>
<gene>
    <name evidence="1" type="ORF">QBC34DRAFT_320510</name>
</gene>
<reference evidence="1" key="2">
    <citation type="submission" date="2023-05" db="EMBL/GenBank/DDBJ databases">
        <authorList>
            <consortium name="Lawrence Berkeley National Laboratory"/>
            <person name="Steindorff A."/>
            <person name="Hensen N."/>
            <person name="Bonometti L."/>
            <person name="Westerberg I."/>
            <person name="Brannstrom I.O."/>
            <person name="Guillou S."/>
            <person name="Cros-Aarteil S."/>
            <person name="Calhoun S."/>
            <person name="Haridas S."/>
            <person name="Kuo A."/>
            <person name="Mondo S."/>
            <person name="Pangilinan J."/>
            <person name="Riley R."/>
            <person name="Labutti K."/>
            <person name="Andreopoulos B."/>
            <person name="Lipzen A."/>
            <person name="Chen C."/>
            <person name="Yanf M."/>
            <person name="Daum C."/>
            <person name="Ng V."/>
            <person name="Clum A."/>
            <person name="Ohm R."/>
            <person name="Martin F."/>
            <person name="Silar P."/>
            <person name="Natvig D."/>
            <person name="Lalanne C."/>
            <person name="Gautier V."/>
            <person name="Ament-Velasquez S.L."/>
            <person name="Kruys A."/>
            <person name="Hutchinson M.I."/>
            <person name="Powell A.J."/>
            <person name="Barry K."/>
            <person name="Miller A.N."/>
            <person name="Grigoriev I.V."/>
            <person name="Debuchy R."/>
            <person name="Gladieux P."/>
            <person name="Thoren M.H."/>
            <person name="Johannesson H."/>
        </authorList>
    </citation>
    <scope>NUCLEOTIDE SEQUENCE</scope>
    <source>
        <strain evidence="1">PSN243</strain>
    </source>
</reference>
<dbReference type="AlphaFoldDB" id="A0AAV9GZG6"/>
<evidence type="ECO:0000313" key="2">
    <source>
        <dbReference type="Proteomes" id="UP001321760"/>
    </source>
</evidence>
<protein>
    <recommendedName>
        <fullName evidence="3">CYTH domain-containing protein</fullName>
    </recommendedName>
</protein>
<reference evidence="1" key="1">
    <citation type="journal article" date="2023" name="Mol. Phylogenet. Evol.">
        <title>Genome-scale phylogeny and comparative genomics of the fungal order Sordariales.</title>
        <authorList>
            <person name="Hensen N."/>
            <person name="Bonometti L."/>
            <person name="Westerberg I."/>
            <person name="Brannstrom I.O."/>
            <person name="Guillou S."/>
            <person name="Cros-Aarteil S."/>
            <person name="Calhoun S."/>
            <person name="Haridas S."/>
            <person name="Kuo A."/>
            <person name="Mondo S."/>
            <person name="Pangilinan J."/>
            <person name="Riley R."/>
            <person name="LaButti K."/>
            <person name="Andreopoulos B."/>
            <person name="Lipzen A."/>
            <person name="Chen C."/>
            <person name="Yan M."/>
            <person name="Daum C."/>
            <person name="Ng V."/>
            <person name="Clum A."/>
            <person name="Steindorff A."/>
            <person name="Ohm R.A."/>
            <person name="Martin F."/>
            <person name="Silar P."/>
            <person name="Natvig D.O."/>
            <person name="Lalanne C."/>
            <person name="Gautier V."/>
            <person name="Ament-Velasquez S.L."/>
            <person name="Kruys A."/>
            <person name="Hutchinson M.I."/>
            <person name="Powell A.J."/>
            <person name="Barry K."/>
            <person name="Miller A.N."/>
            <person name="Grigoriev I.V."/>
            <person name="Debuchy R."/>
            <person name="Gladieux P."/>
            <person name="Hiltunen Thoren M."/>
            <person name="Johannesson H."/>
        </authorList>
    </citation>
    <scope>NUCLEOTIDE SEQUENCE</scope>
    <source>
        <strain evidence="1">PSN243</strain>
    </source>
</reference>
<comment type="caution">
    <text evidence="1">The sequence shown here is derived from an EMBL/GenBank/DDBJ whole genome shotgun (WGS) entry which is preliminary data.</text>
</comment>
<evidence type="ECO:0008006" key="3">
    <source>
        <dbReference type="Google" id="ProtNLM"/>
    </source>
</evidence>
<name>A0AAV9GZG6_9PEZI</name>
<evidence type="ECO:0000313" key="1">
    <source>
        <dbReference type="EMBL" id="KAK4452722.1"/>
    </source>
</evidence>
<keyword evidence="2" id="KW-1185">Reference proteome</keyword>
<accession>A0AAV9GZG6</accession>
<sequence>MEPNLKEDYEIKLLLNPDITLDLTTQTFPTPIPALLSLLSASPTPIKMTVQFLDTPTQTLYRSGWSPRIRRTSAKPLELELTYKKRYHITDEDVNAALTLANADGFDAGDAKYEAQVEWGCESMTLSISRDKKVVDGNVELPDAVKSREMMVAEAPGKFKNFGEEEGIGVRLLSEARVYGPVLAERYTGVWEGKKVSLEIWKVVIIAEGRIEWVVEVSFKVKERGEGEGPRKRLMDELEGRGWLWKRDSLKTRLIMENY</sequence>
<dbReference type="EMBL" id="MU865923">
    <property type="protein sequence ID" value="KAK4452722.1"/>
    <property type="molecule type" value="Genomic_DNA"/>
</dbReference>
<dbReference type="Proteomes" id="UP001321760">
    <property type="component" value="Unassembled WGS sequence"/>
</dbReference>
<organism evidence="1 2">
    <name type="scientific">Podospora aff. communis PSN243</name>
    <dbReference type="NCBI Taxonomy" id="3040156"/>
    <lineage>
        <taxon>Eukaryota</taxon>
        <taxon>Fungi</taxon>
        <taxon>Dikarya</taxon>
        <taxon>Ascomycota</taxon>
        <taxon>Pezizomycotina</taxon>
        <taxon>Sordariomycetes</taxon>
        <taxon>Sordariomycetidae</taxon>
        <taxon>Sordariales</taxon>
        <taxon>Podosporaceae</taxon>
        <taxon>Podospora</taxon>
    </lineage>
</organism>